<dbReference type="RefSeq" id="XP_007376852.1">
    <property type="nucleotide sequence ID" value="XM_007376790.1"/>
</dbReference>
<feature type="domain" description="CYK3 C-terminal Ig-like" evidence="3">
    <location>
        <begin position="513"/>
        <end position="614"/>
    </location>
</feature>
<dbReference type="PANTHER" id="PTHR46333">
    <property type="entry name" value="CYTOKINESIS PROTEIN 3"/>
    <property type="match status" value="1"/>
</dbReference>
<dbReference type="KEGG" id="spaa:SPAPADRAFT_62682"/>
<evidence type="ECO:0000256" key="1">
    <source>
        <dbReference type="SAM" id="Coils"/>
    </source>
</evidence>
<dbReference type="GO" id="GO:0140278">
    <property type="term" value="P:mitotic division septum assembly"/>
    <property type="evidence" value="ECO:0007669"/>
    <property type="project" value="TreeGrafter"/>
</dbReference>
<keyword evidence="5" id="KW-1185">Reference proteome</keyword>
<dbReference type="AlphaFoldDB" id="G3AT56"/>
<dbReference type="eggNOG" id="KOG4575">
    <property type="taxonomic scope" value="Eukaryota"/>
</dbReference>
<accession>G3AT56</accession>
<dbReference type="Pfam" id="PF24584">
    <property type="entry name" value="Ig_CYK3_C"/>
    <property type="match status" value="1"/>
</dbReference>
<dbReference type="PANTHER" id="PTHR46333:SF2">
    <property type="entry name" value="CYTOKINESIS PROTEIN 3"/>
    <property type="match status" value="1"/>
</dbReference>
<feature type="region of interest" description="Disordered" evidence="2">
    <location>
        <begin position="76"/>
        <end position="95"/>
    </location>
</feature>
<dbReference type="InParanoid" id="G3AT56"/>
<dbReference type="GeneID" id="18874433"/>
<evidence type="ECO:0000313" key="5">
    <source>
        <dbReference type="Proteomes" id="UP000000709"/>
    </source>
</evidence>
<feature type="region of interest" description="Disordered" evidence="2">
    <location>
        <begin position="1"/>
        <end position="21"/>
    </location>
</feature>
<proteinExistence type="predicted"/>
<evidence type="ECO:0000256" key="2">
    <source>
        <dbReference type="SAM" id="MobiDB-lite"/>
    </source>
</evidence>
<feature type="compositionally biased region" description="Polar residues" evidence="2">
    <location>
        <begin position="1"/>
        <end position="17"/>
    </location>
</feature>
<organism evidence="5">
    <name type="scientific">Spathaspora passalidarum (strain NRRL Y-27907 / 11-Y1)</name>
    <dbReference type="NCBI Taxonomy" id="619300"/>
    <lineage>
        <taxon>Eukaryota</taxon>
        <taxon>Fungi</taxon>
        <taxon>Dikarya</taxon>
        <taxon>Ascomycota</taxon>
        <taxon>Saccharomycotina</taxon>
        <taxon>Pichiomycetes</taxon>
        <taxon>Debaryomycetaceae</taxon>
        <taxon>Spathaspora</taxon>
    </lineage>
</organism>
<dbReference type="HOGENOM" id="CLU_002511_1_0_1"/>
<evidence type="ECO:0000259" key="3">
    <source>
        <dbReference type="Pfam" id="PF24584"/>
    </source>
</evidence>
<dbReference type="EMBL" id="GL996504">
    <property type="protein sequence ID" value="EGW30819.1"/>
    <property type="molecule type" value="Genomic_DNA"/>
</dbReference>
<dbReference type="GO" id="GO:0110085">
    <property type="term" value="C:mitotic actomyosin contractile ring"/>
    <property type="evidence" value="ECO:0007669"/>
    <property type="project" value="TreeGrafter"/>
</dbReference>
<dbReference type="STRING" id="619300.G3AT56"/>
<protein>
    <recommendedName>
        <fullName evidence="3">CYK3 C-terminal Ig-like domain-containing protein</fullName>
    </recommendedName>
</protein>
<sequence length="616" mass="71146">MEEQYGRSTLRASNHRASQGAEAELDLLRLSQQQEELKASIKSLQSDVLNLSELSATSAGSFMRHKYERYMNESKMDVNREEPPEEEMAKTDSKEAFDAVFQDKKSKHPKIFKMLMRKSQTEPALNPIERNLKQQDEMDWADFKISMNRMNSLTSEDKQSRTKRVVREEGNLIVKPLDYVTEINTNETIGEGSDGFNLSDVRYSKVASFMEHYQTSSDMNDMISDISVKFHASKLNQIRCVLLHMCKFRIIEEPNKISILKPKLKDVQYKGEASIYQINYLFKKILDALRIPSEIVPGFWKKPNEFYHNEQFVINHCWLSILVDDSFRVMDIYNFKHGSVCNVKKYNEFYFLAEPLSVVSTYIPSIVELQHVMPPIDPNIAFYLPRTYSGFYKNHLTFKNFNNALTRLKDLEFFELELDIPTDVELFTLVKTAKVTTNELSLCQVKWVNNKRIAKIKAMLPDKESIGVLQIFAGEKGLQKHFDNIHELAIVIPLYHQGTYKPSSFVQRFPTVQSQNNDLYITKPQVNKLVLKNAYNFEIEQHPSQGVSSVSTTRDFKLVIESPSGKYFPLTKDDDSVPYGVYSSNIKCQETGVYRGLVIGDSGTSWYVFAQWECIA</sequence>
<dbReference type="FunCoup" id="G3AT56">
    <property type="interactions" value="48"/>
</dbReference>
<dbReference type="Proteomes" id="UP000000709">
    <property type="component" value="Unassembled WGS sequence"/>
</dbReference>
<name>G3AT56_SPAPN</name>
<dbReference type="InterPro" id="IPR056409">
    <property type="entry name" value="Ig_CYK3_C"/>
</dbReference>
<keyword evidence="1" id="KW-0175">Coiled coil</keyword>
<evidence type="ECO:0000313" key="4">
    <source>
        <dbReference type="EMBL" id="EGW30819.1"/>
    </source>
</evidence>
<dbReference type="OMA" id="WECIGST"/>
<feature type="coiled-coil region" evidence="1">
    <location>
        <begin position="27"/>
        <end position="54"/>
    </location>
</feature>
<dbReference type="OrthoDB" id="6129702at2759"/>
<reference evidence="4 5" key="1">
    <citation type="journal article" date="2011" name="Proc. Natl. Acad. Sci. U.S.A.">
        <title>Comparative genomics of xylose-fermenting fungi for enhanced biofuel production.</title>
        <authorList>
            <person name="Wohlbach D.J."/>
            <person name="Kuo A."/>
            <person name="Sato T.K."/>
            <person name="Potts K.M."/>
            <person name="Salamov A.A."/>
            <person name="LaButti K.M."/>
            <person name="Sun H."/>
            <person name="Clum A."/>
            <person name="Pangilinan J.L."/>
            <person name="Lindquist E.A."/>
            <person name="Lucas S."/>
            <person name="Lapidus A."/>
            <person name="Jin M."/>
            <person name="Gunawan C."/>
            <person name="Balan V."/>
            <person name="Dale B.E."/>
            <person name="Jeffries T.W."/>
            <person name="Zinkel R."/>
            <person name="Barry K.W."/>
            <person name="Grigoriev I.V."/>
            <person name="Gasch A.P."/>
        </authorList>
    </citation>
    <scope>NUCLEOTIDE SEQUENCE [LARGE SCALE GENOMIC DNA]</scope>
    <source>
        <strain evidence="5">NRRL Y-27907 / 11-Y1</strain>
    </source>
</reference>
<gene>
    <name evidence="4" type="ORF">SPAPADRAFT_62682</name>
</gene>
<dbReference type="InterPro" id="IPR052557">
    <property type="entry name" value="CAP/Cytokinesis_protein"/>
</dbReference>